<sequence>MRTAFIAALALLAGTSGAPAAPPVAAPVVVELYQSQGCSSCPPADAVLNALAARSDVIALNFAVTYWDRLGWKDSFARPAFTDRQWDYARAAGRGNVSTPQMIVDGRTAIVGSRAAEVDAVITRARNNRPGPAILVNGSTIGIPAARTGAPATLWLVRYDPRTLQVAIRAGENGGRTIAHRNIVRELTPLGSWSGAAKRYALPPAVPGLATALLLQQGRGGPIIAARRA</sequence>
<accession>A0ABY4TYT3</accession>
<gene>
    <name evidence="2" type="ORF">M9980_05740</name>
</gene>
<reference evidence="2" key="1">
    <citation type="submission" date="2022-05" db="EMBL/GenBank/DDBJ databases">
        <title>Sphingomonas sp. strain RMG20 Genome sequencing and assembly.</title>
        <authorList>
            <person name="Kim I."/>
        </authorList>
    </citation>
    <scope>NUCLEOTIDE SEQUENCE</scope>
    <source>
        <strain evidence="2">RMG20</strain>
    </source>
</reference>
<dbReference type="Pfam" id="PF06764">
    <property type="entry name" value="DUF1223"/>
    <property type="match status" value="1"/>
</dbReference>
<dbReference type="PANTHER" id="PTHR36057">
    <property type="match status" value="1"/>
</dbReference>
<keyword evidence="1" id="KW-0732">Signal</keyword>
<evidence type="ECO:0000256" key="1">
    <source>
        <dbReference type="SAM" id="SignalP"/>
    </source>
</evidence>
<protein>
    <submittedName>
        <fullName evidence="2">DUF1223 domain-containing protein</fullName>
    </submittedName>
</protein>
<dbReference type="RefSeq" id="WP_250754350.1">
    <property type="nucleotide sequence ID" value="NZ_CP098401.1"/>
</dbReference>
<name>A0ABY4TYT3_9SPHN</name>
<evidence type="ECO:0000313" key="2">
    <source>
        <dbReference type="EMBL" id="URW76707.1"/>
    </source>
</evidence>
<feature type="chain" id="PRO_5047508651" evidence="1">
    <location>
        <begin position="21"/>
        <end position="229"/>
    </location>
</feature>
<organism evidence="2 3">
    <name type="scientific">Sphingomonas donggukensis</name>
    <dbReference type="NCBI Taxonomy" id="2949093"/>
    <lineage>
        <taxon>Bacteria</taxon>
        <taxon>Pseudomonadati</taxon>
        <taxon>Pseudomonadota</taxon>
        <taxon>Alphaproteobacteria</taxon>
        <taxon>Sphingomonadales</taxon>
        <taxon>Sphingomonadaceae</taxon>
        <taxon>Sphingomonas</taxon>
    </lineage>
</organism>
<dbReference type="Proteomes" id="UP001055580">
    <property type="component" value="Chromosome"/>
</dbReference>
<dbReference type="InterPro" id="IPR010634">
    <property type="entry name" value="DUF1223"/>
</dbReference>
<dbReference type="SUPFAM" id="SSF52833">
    <property type="entry name" value="Thioredoxin-like"/>
    <property type="match status" value="1"/>
</dbReference>
<keyword evidence="3" id="KW-1185">Reference proteome</keyword>
<dbReference type="InterPro" id="IPR036249">
    <property type="entry name" value="Thioredoxin-like_sf"/>
</dbReference>
<dbReference type="EMBL" id="CP098401">
    <property type="protein sequence ID" value="URW76707.1"/>
    <property type="molecule type" value="Genomic_DNA"/>
</dbReference>
<proteinExistence type="predicted"/>
<evidence type="ECO:0000313" key="3">
    <source>
        <dbReference type="Proteomes" id="UP001055580"/>
    </source>
</evidence>
<feature type="signal peptide" evidence="1">
    <location>
        <begin position="1"/>
        <end position="20"/>
    </location>
</feature>
<dbReference type="PANTHER" id="PTHR36057:SF1">
    <property type="entry name" value="LIPOPROTEIN LIPID ATTACHMENT SITE-LIKE PROTEIN, PUTATIVE (DUF1223)-RELATED"/>
    <property type="match status" value="1"/>
</dbReference>